<evidence type="ECO:0000256" key="3">
    <source>
        <dbReference type="ARBA" id="ARBA00022475"/>
    </source>
</evidence>
<dbReference type="InterPro" id="IPR050833">
    <property type="entry name" value="Poly_Biosynth_Transport"/>
</dbReference>
<keyword evidence="3" id="KW-1003">Cell membrane</keyword>
<dbReference type="CDD" id="cd13127">
    <property type="entry name" value="MATE_tuaB_like"/>
    <property type="match status" value="1"/>
</dbReference>
<dbReference type="RefSeq" id="WP_155472224.1">
    <property type="nucleotide sequence ID" value="NZ_BMKG01000022.1"/>
</dbReference>
<dbReference type="EMBL" id="WNKZ01000066">
    <property type="protein sequence ID" value="MTV54944.1"/>
    <property type="molecule type" value="Genomic_DNA"/>
</dbReference>
<dbReference type="Pfam" id="PF13440">
    <property type="entry name" value="Polysacc_synt_3"/>
    <property type="match status" value="1"/>
</dbReference>
<dbReference type="PANTHER" id="PTHR30250">
    <property type="entry name" value="PST FAMILY PREDICTED COLANIC ACID TRANSPORTER"/>
    <property type="match status" value="1"/>
</dbReference>
<reference evidence="8" key="4">
    <citation type="submission" date="2024-05" db="EMBL/GenBank/DDBJ databases">
        <authorList>
            <person name="Sun Q."/>
            <person name="Zhou Y."/>
        </authorList>
    </citation>
    <scope>NUCLEOTIDE SEQUENCE</scope>
    <source>
        <strain evidence="8">CGMCC 1.15931</strain>
    </source>
</reference>
<feature type="transmembrane region" description="Helical" evidence="7">
    <location>
        <begin position="139"/>
        <end position="160"/>
    </location>
</feature>
<sequence>MNATKLSLLISFAEKYTVLVIGIVSSMIMARLLTPAQVGIFSIGAVVVGVTQLIRDFGIGQYLIQERELTAERIRAAYTLTLAIAWTMAGLLALCSNPIAAFYGEPGVGQVLRILALNCLLIPFGSITLPVLRRHMRFGAIYWINVANALANLAVCVILVKLGYGYLSLAWAAVAGSVATVAVSLLFRPAEMPWLPGFAGVRRLLSFGAYATGSNVLDEVGVAAPDMIIGKVLNVEAVGLFGKAQAVLNIFNMLITKAVTPVILPLFAAHSRDGRDMKQVYLRMVGYMAGLSWPFYAVLAVLTFPLIRLLYGDQWDASAPLVRIMCLSIALFSLFGPARDLFVAMGHVRLRARLEAVSVPLRVIGIAVAAPFGLEAIAWSIAVTTILRSILIYRGLVMLTGLGLVELCAALGRSAGVTLFAALPPALLMLVPSLASAAPAVVLAAAGGAALVGWLAGIVLLNHQMKAELINASRQLSHRLALKPARR</sequence>
<dbReference type="OrthoDB" id="5486360at2"/>
<evidence type="ECO:0000256" key="2">
    <source>
        <dbReference type="ARBA" id="ARBA00007430"/>
    </source>
</evidence>
<dbReference type="PANTHER" id="PTHR30250:SF10">
    <property type="entry name" value="LIPOPOLYSACCHARIDE BIOSYNTHESIS PROTEIN WZXC"/>
    <property type="match status" value="1"/>
</dbReference>
<feature type="transmembrane region" description="Helical" evidence="7">
    <location>
        <begin position="12"/>
        <end position="30"/>
    </location>
</feature>
<feature type="transmembrane region" description="Helical" evidence="7">
    <location>
        <begin position="359"/>
        <end position="379"/>
    </location>
</feature>
<evidence type="ECO:0000256" key="6">
    <source>
        <dbReference type="ARBA" id="ARBA00023136"/>
    </source>
</evidence>
<comment type="subcellular location">
    <subcellularLocation>
        <location evidence="1">Cell membrane</location>
        <topology evidence="1">Multi-pass membrane protein</topology>
    </subcellularLocation>
</comment>
<feature type="transmembrane region" description="Helical" evidence="7">
    <location>
        <begin position="166"/>
        <end position="187"/>
    </location>
</feature>
<evidence type="ECO:0000256" key="5">
    <source>
        <dbReference type="ARBA" id="ARBA00022989"/>
    </source>
</evidence>
<reference evidence="9 10" key="3">
    <citation type="submission" date="2019-11" db="EMBL/GenBank/DDBJ databases">
        <title>Type strains purchased from KCTC, JCM and DSMZ.</title>
        <authorList>
            <person name="Lu H."/>
        </authorList>
    </citation>
    <scope>NUCLEOTIDE SEQUENCE [LARGE SCALE GENOMIC DNA]</scope>
    <source>
        <strain evidence="9 10">KCTC 52429</strain>
    </source>
</reference>
<comment type="caution">
    <text evidence="9">The sequence shown here is derived from an EMBL/GenBank/DDBJ whole genome shotgun (WGS) entry which is preliminary data.</text>
</comment>
<evidence type="ECO:0000313" key="8">
    <source>
        <dbReference type="EMBL" id="GGC17228.1"/>
    </source>
</evidence>
<reference evidence="8" key="1">
    <citation type="journal article" date="2014" name="Int. J. Syst. Evol. Microbiol.">
        <title>Complete genome of a new Firmicutes species belonging to the dominant human colonic microbiota ('Ruminococcus bicirculans') reveals two chromosomes and a selective capacity to utilize plant glucans.</title>
        <authorList>
            <consortium name="NISC Comparative Sequencing Program"/>
            <person name="Wegmann U."/>
            <person name="Louis P."/>
            <person name="Goesmann A."/>
            <person name="Henrissat B."/>
            <person name="Duncan S.H."/>
            <person name="Flint H.J."/>
        </authorList>
    </citation>
    <scope>NUCLEOTIDE SEQUENCE</scope>
    <source>
        <strain evidence="8">CGMCC 1.15931</strain>
    </source>
</reference>
<proteinExistence type="inferred from homology"/>
<protein>
    <submittedName>
        <fullName evidence="8">Lipopolysaccharide biosynthesis protein</fullName>
    </submittedName>
    <submittedName>
        <fullName evidence="9">Oligosaccharide flippase family protein</fullName>
    </submittedName>
</protein>
<dbReference type="Proteomes" id="UP000622638">
    <property type="component" value="Unassembled WGS sequence"/>
</dbReference>
<evidence type="ECO:0000256" key="1">
    <source>
        <dbReference type="ARBA" id="ARBA00004651"/>
    </source>
</evidence>
<keyword evidence="6 7" id="KW-0472">Membrane</keyword>
<feature type="transmembrane region" description="Helical" evidence="7">
    <location>
        <begin position="391"/>
        <end position="410"/>
    </location>
</feature>
<evidence type="ECO:0000313" key="10">
    <source>
        <dbReference type="Proteomes" id="UP000430634"/>
    </source>
</evidence>
<name>A0A6I3T0W5_9BURK</name>
<evidence type="ECO:0000313" key="11">
    <source>
        <dbReference type="Proteomes" id="UP000622638"/>
    </source>
</evidence>
<keyword evidence="5 7" id="KW-1133">Transmembrane helix</keyword>
<dbReference type="GO" id="GO:0005886">
    <property type="term" value="C:plasma membrane"/>
    <property type="evidence" value="ECO:0007669"/>
    <property type="project" value="UniProtKB-SubCell"/>
</dbReference>
<gene>
    <name evidence="8" type="ORF">GCM10011572_43190</name>
    <name evidence="9" type="ORF">GM672_19630</name>
</gene>
<accession>A0A6I3T0W5</accession>
<feature type="transmembrane region" description="Helical" evidence="7">
    <location>
        <begin position="76"/>
        <end position="99"/>
    </location>
</feature>
<feature type="transmembrane region" description="Helical" evidence="7">
    <location>
        <begin position="317"/>
        <end position="338"/>
    </location>
</feature>
<reference evidence="11" key="2">
    <citation type="journal article" date="2019" name="Int. J. Syst. Evol. Microbiol.">
        <title>The Global Catalogue of Microorganisms (GCM) 10K type strain sequencing project: providing services to taxonomists for standard genome sequencing and annotation.</title>
        <authorList>
            <consortium name="The Broad Institute Genomics Platform"/>
            <consortium name="The Broad Institute Genome Sequencing Center for Infectious Disease"/>
            <person name="Wu L."/>
            <person name="Ma J."/>
        </authorList>
    </citation>
    <scope>NUCLEOTIDE SEQUENCE [LARGE SCALE GENOMIC DNA]</scope>
    <source>
        <strain evidence="11">CGMCC 1.15931</strain>
    </source>
</reference>
<feature type="transmembrane region" description="Helical" evidence="7">
    <location>
        <begin position="285"/>
        <end position="311"/>
    </location>
</feature>
<feature type="transmembrane region" description="Helical" evidence="7">
    <location>
        <begin position="441"/>
        <end position="461"/>
    </location>
</feature>
<evidence type="ECO:0000256" key="7">
    <source>
        <dbReference type="SAM" id="Phobius"/>
    </source>
</evidence>
<comment type="similarity">
    <text evidence="2">Belongs to the polysaccharide synthase family.</text>
</comment>
<keyword evidence="4 7" id="KW-0812">Transmembrane</keyword>
<feature type="transmembrane region" description="Helical" evidence="7">
    <location>
        <begin position="36"/>
        <end position="55"/>
    </location>
</feature>
<evidence type="ECO:0000256" key="4">
    <source>
        <dbReference type="ARBA" id="ARBA00022692"/>
    </source>
</evidence>
<evidence type="ECO:0000313" key="9">
    <source>
        <dbReference type="EMBL" id="MTV54944.1"/>
    </source>
</evidence>
<dbReference type="Proteomes" id="UP000430634">
    <property type="component" value="Unassembled WGS sequence"/>
</dbReference>
<organism evidence="9 10">
    <name type="scientific">Pseudoduganella buxea</name>
    <dbReference type="NCBI Taxonomy" id="1949069"/>
    <lineage>
        <taxon>Bacteria</taxon>
        <taxon>Pseudomonadati</taxon>
        <taxon>Pseudomonadota</taxon>
        <taxon>Betaproteobacteria</taxon>
        <taxon>Burkholderiales</taxon>
        <taxon>Oxalobacteraceae</taxon>
        <taxon>Telluria group</taxon>
        <taxon>Pseudoduganella</taxon>
    </lineage>
</organism>
<keyword evidence="11" id="KW-1185">Reference proteome</keyword>
<dbReference type="AlphaFoldDB" id="A0A6I3T0W5"/>
<feature type="transmembrane region" description="Helical" evidence="7">
    <location>
        <begin position="111"/>
        <end position="132"/>
    </location>
</feature>
<dbReference type="EMBL" id="BMKG01000022">
    <property type="protein sequence ID" value="GGC17228.1"/>
    <property type="molecule type" value="Genomic_DNA"/>
</dbReference>